<keyword evidence="2" id="KW-0812">Transmembrane</keyword>
<accession>A0A2X1WQP7</accession>
<dbReference type="Pfam" id="PF04335">
    <property type="entry name" value="VirB8"/>
    <property type="match status" value="1"/>
</dbReference>
<dbReference type="InterPro" id="IPR026264">
    <property type="entry name" value="VirB8/PtlE"/>
</dbReference>
<name>A0A2X1WQP7_9BURK</name>
<dbReference type="RefSeq" id="WP_257998075.1">
    <property type="nucleotide sequence ID" value="NZ_JAUUOW010000039.1"/>
</dbReference>
<evidence type="ECO:0000256" key="3">
    <source>
        <dbReference type="ARBA" id="ARBA00022989"/>
    </source>
</evidence>
<dbReference type="EMBL" id="UATH01000001">
    <property type="protein sequence ID" value="SPY09095.1"/>
    <property type="molecule type" value="Genomic_DNA"/>
</dbReference>
<organism evidence="5 6">
    <name type="scientific">Oligella urethralis</name>
    <dbReference type="NCBI Taxonomy" id="90245"/>
    <lineage>
        <taxon>Bacteria</taxon>
        <taxon>Pseudomonadati</taxon>
        <taxon>Pseudomonadota</taxon>
        <taxon>Betaproteobacteria</taxon>
        <taxon>Burkholderiales</taxon>
        <taxon>Alcaligenaceae</taxon>
        <taxon>Oligella</taxon>
    </lineage>
</organism>
<evidence type="ECO:0000313" key="6">
    <source>
        <dbReference type="Proteomes" id="UP000250242"/>
    </source>
</evidence>
<protein>
    <submittedName>
        <fullName evidence="5">Type IV secretion system protein virB8</fullName>
    </submittedName>
</protein>
<keyword evidence="3" id="KW-1133">Transmembrane helix</keyword>
<dbReference type="AlphaFoldDB" id="A0A2X1WQP7"/>
<comment type="subcellular location">
    <subcellularLocation>
        <location evidence="1">Membrane</location>
        <topology evidence="1">Single-pass membrane protein</topology>
    </subcellularLocation>
</comment>
<gene>
    <name evidence="5" type="primary">virB8_2</name>
    <name evidence="5" type="ORF">NCTC11009_02348</name>
</gene>
<sequence>MRKENKSTQKEMSNMAIKQKGQKFIQEAKEFERTRIDSIKRSNKIAWRITAAAVAISVMSVGAVMMLSPLKTVEPFLLRVDNNTGAVDMVTMLKESETSYGEVTDKYWLGQYIKHREGYDWWTVQSNYDASMLLSGPNEQKIIGDFFASPAAPYKVFKELYRVDIKILSISWVGDVAQVRFEKKVVSLNESQATPAQPQRLIATIGYQYLNSPQQQADRLINPLGFQVMSYRVDPEG</sequence>
<dbReference type="CDD" id="cd16424">
    <property type="entry name" value="VirB8"/>
    <property type="match status" value="1"/>
</dbReference>
<evidence type="ECO:0000256" key="1">
    <source>
        <dbReference type="ARBA" id="ARBA00004167"/>
    </source>
</evidence>
<keyword evidence="4" id="KW-0472">Membrane</keyword>
<dbReference type="PIRSF" id="PIRSF003299">
    <property type="entry name" value="VirB8_PtlE"/>
    <property type="match status" value="1"/>
</dbReference>
<evidence type="ECO:0000313" key="5">
    <source>
        <dbReference type="EMBL" id="SPY09095.1"/>
    </source>
</evidence>
<dbReference type="GO" id="GO:0016020">
    <property type="term" value="C:membrane"/>
    <property type="evidence" value="ECO:0007669"/>
    <property type="project" value="UniProtKB-SubCell"/>
</dbReference>
<dbReference type="Proteomes" id="UP000250242">
    <property type="component" value="Unassembled WGS sequence"/>
</dbReference>
<reference evidence="5 6" key="1">
    <citation type="submission" date="2018-06" db="EMBL/GenBank/DDBJ databases">
        <authorList>
            <consortium name="Pathogen Informatics"/>
            <person name="Doyle S."/>
        </authorList>
    </citation>
    <scope>NUCLEOTIDE SEQUENCE [LARGE SCALE GENOMIC DNA]</scope>
    <source>
        <strain evidence="5 6">NCTC11009</strain>
    </source>
</reference>
<dbReference type="GO" id="GO:0030255">
    <property type="term" value="P:protein secretion by the type IV secretion system"/>
    <property type="evidence" value="ECO:0007669"/>
    <property type="project" value="InterPro"/>
</dbReference>
<evidence type="ECO:0000256" key="4">
    <source>
        <dbReference type="ARBA" id="ARBA00023136"/>
    </source>
</evidence>
<dbReference type="Gene3D" id="3.10.450.230">
    <property type="entry name" value="VirB8 protein"/>
    <property type="match status" value="1"/>
</dbReference>
<proteinExistence type="predicted"/>
<dbReference type="InterPro" id="IPR007430">
    <property type="entry name" value="VirB8"/>
</dbReference>
<dbReference type="SUPFAM" id="SSF54427">
    <property type="entry name" value="NTF2-like"/>
    <property type="match status" value="1"/>
</dbReference>
<dbReference type="InterPro" id="IPR032710">
    <property type="entry name" value="NTF2-like_dom_sf"/>
</dbReference>
<evidence type="ECO:0000256" key="2">
    <source>
        <dbReference type="ARBA" id="ARBA00022692"/>
    </source>
</evidence>